<accession>A0A4Q2TXM6</accession>
<feature type="region of interest" description="Disordered" evidence="1">
    <location>
        <begin position="49"/>
        <end position="73"/>
    </location>
</feature>
<reference evidence="2 3" key="2">
    <citation type="submission" date="2019-02" db="EMBL/GenBank/DDBJ databases">
        <title>'Lichenibacterium ramalinii' gen. nov. sp. nov., 'Lichenibacterium minor' gen. nov. sp. nov.</title>
        <authorList>
            <person name="Pankratov T."/>
        </authorList>
    </citation>
    <scope>NUCLEOTIDE SEQUENCE [LARGE SCALE GENOMIC DNA]</scope>
    <source>
        <strain evidence="2 3">RmlP026</strain>
    </source>
</reference>
<gene>
    <name evidence="2" type="ORF">D3273_27020</name>
</gene>
<name>A0A4Q2TXM6_9HYPH</name>
<reference evidence="2 3" key="1">
    <citation type="submission" date="2018-12" db="EMBL/GenBank/DDBJ databases">
        <authorList>
            <person name="Grouzdev D.S."/>
            <person name="Krutkina M.S."/>
        </authorList>
    </citation>
    <scope>NUCLEOTIDE SEQUENCE [LARGE SCALE GENOMIC DNA]</scope>
    <source>
        <strain evidence="2 3">RmlP026</strain>
    </source>
</reference>
<sequence length="116" mass="12956">MPRSAYPLALDAAPQDGRWLDDPAAVKTVLQFLLSKLPPDQLAEIDEHVTEGTTPQATDHRLPESDLKRDLLKYTPRNRRSMVNSVVGSRSNPLAMDAAERARIHDMLFPNAGRLK</sequence>
<protein>
    <submittedName>
        <fullName evidence="2">Uncharacterized protein</fullName>
    </submittedName>
</protein>
<organism evidence="2 3">
    <name type="scientific">Lichenibacterium minor</name>
    <dbReference type="NCBI Taxonomy" id="2316528"/>
    <lineage>
        <taxon>Bacteria</taxon>
        <taxon>Pseudomonadati</taxon>
        <taxon>Pseudomonadota</taxon>
        <taxon>Alphaproteobacteria</taxon>
        <taxon>Hyphomicrobiales</taxon>
        <taxon>Lichenihabitantaceae</taxon>
        <taxon>Lichenibacterium</taxon>
    </lineage>
</organism>
<evidence type="ECO:0000313" key="3">
    <source>
        <dbReference type="Proteomes" id="UP000290759"/>
    </source>
</evidence>
<keyword evidence="3" id="KW-1185">Reference proteome</keyword>
<proteinExistence type="predicted"/>
<dbReference type="EMBL" id="QYBB01000098">
    <property type="protein sequence ID" value="RYC28862.1"/>
    <property type="molecule type" value="Genomic_DNA"/>
</dbReference>
<comment type="caution">
    <text evidence="2">The sequence shown here is derived from an EMBL/GenBank/DDBJ whole genome shotgun (WGS) entry which is preliminary data.</text>
</comment>
<feature type="compositionally biased region" description="Basic and acidic residues" evidence="1">
    <location>
        <begin position="58"/>
        <end position="72"/>
    </location>
</feature>
<dbReference type="AlphaFoldDB" id="A0A4Q2TXM6"/>
<evidence type="ECO:0000256" key="1">
    <source>
        <dbReference type="SAM" id="MobiDB-lite"/>
    </source>
</evidence>
<dbReference type="RefSeq" id="WP_129230049.1">
    <property type="nucleotide sequence ID" value="NZ_QYBB01000098.1"/>
</dbReference>
<dbReference type="Proteomes" id="UP000290759">
    <property type="component" value="Unassembled WGS sequence"/>
</dbReference>
<evidence type="ECO:0000313" key="2">
    <source>
        <dbReference type="EMBL" id="RYC28862.1"/>
    </source>
</evidence>